<dbReference type="InParanoid" id="A0A059DE28"/>
<gene>
    <name evidence="2" type="ORF">EUGRSUZ_A00853</name>
</gene>
<evidence type="ECO:0000313" key="2">
    <source>
        <dbReference type="EMBL" id="KCW88465.1"/>
    </source>
</evidence>
<protein>
    <submittedName>
        <fullName evidence="2">Uncharacterized protein</fullName>
    </submittedName>
</protein>
<dbReference type="KEGG" id="egr:104433331"/>
<name>A0A059DE28_EUCGR</name>
<dbReference type="InterPro" id="IPR038971">
    <property type="entry name" value="SMR11/SMR16"/>
</dbReference>
<reference evidence="2" key="1">
    <citation type="submission" date="2013-07" db="EMBL/GenBank/DDBJ databases">
        <title>The genome of Eucalyptus grandis.</title>
        <authorList>
            <person name="Schmutz J."/>
            <person name="Hayes R."/>
            <person name="Myburg A."/>
            <person name="Tuskan G."/>
            <person name="Grattapaglia D."/>
            <person name="Rokhsar D.S."/>
        </authorList>
    </citation>
    <scope>NUCLEOTIDE SEQUENCE</scope>
    <source>
        <tissue evidence="2">Leaf extractions</tissue>
    </source>
</reference>
<dbReference type="PANTHER" id="PTHR36310">
    <property type="entry name" value="CYCLIN-DEPENDENT PROTEIN KINASE INHIBITOR SMR11"/>
    <property type="match status" value="1"/>
</dbReference>
<sequence>MLVFMGSETKAGSFDDVERQCTDSVQKFESLSVEDTKKGVRERVASILDDKSNAQCRVTSDVKGQTRDAFLDLESPLMASEKEMACHTPKDDALGNRVIDGRDNVKMTYQKLKHTDEWRGSIPRQLNFGSSTDGWGGEIHGRDFAMLSDEEMVELIYQYLLEMILLEKAEDLLAEKSEAKGDYNNYRTPPSAPRSNDTVESCPGAPVKRITQSRNVGSGLCRKLQF</sequence>
<dbReference type="OrthoDB" id="777328at2759"/>
<dbReference type="AlphaFoldDB" id="A0A059DE28"/>
<feature type="region of interest" description="Disordered" evidence="1">
    <location>
        <begin position="181"/>
        <end position="205"/>
    </location>
</feature>
<organism evidence="2">
    <name type="scientific">Eucalyptus grandis</name>
    <name type="common">Flooded gum</name>
    <dbReference type="NCBI Taxonomy" id="71139"/>
    <lineage>
        <taxon>Eukaryota</taxon>
        <taxon>Viridiplantae</taxon>
        <taxon>Streptophyta</taxon>
        <taxon>Embryophyta</taxon>
        <taxon>Tracheophyta</taxon>
        <taxon>Spermatophyta</taxon>
        <taxon>Magnoliopsida</taxon>
        <taxon>eudicotyledons</taxon>
        <taxon>Gunneridae</taxon>
        <taxon>Pentapetalae</taxon>
        <taxon>rosids</taxon>
        <taxon>malvids</taxon>
        <taxon>Myrtales</taxon>
        <taxon>Myrtaceae</taxon>
        <taxon>Myrtoideae</taxon>
        <taxon>Eucalypteae</taxon>
        <taxon>Eucalyptus</taxon>
    </lineage>
</organism>
<dbReference type="EMBL" id="KK198753">
    <property type="protein sequence ID" value="KCW88465.1"/>
    <property type="molecule type" value="Genomic_DNA"/>
</dbReference>
<dbReference type="PANTHER" id="PTHR36310:SF1">
    <property type="entry name" value="CYCLIN-DEPENDENT PROTEIN KINASE INHIBITOR SMR11"/>
    <property type="match status" value="1"/>
</dbReference>
<accession>A0A059DE28</accession>
<feature type="compositionally biased region" description="Polar residues" evidence="1">
    <location>
        <begin position="185"/>
        <end position="199"/>
    </location>
</feature>
<dbReference type="Gramene" id="KCW88465">
    <property type="protein sequence ID" value="KCW88465"/>
    <property type="gene ID" value="EUGRSUZ_A00853"/>
</dbReference>
<proteinExistence type="predicted"/>
<evidence type="ECO:0000256" key="1">
    <source>
        <dbReference type="SAM" id="MobiDB-lite"/>
    </source>
</evidence>